<dbReference type="KEGG" id="cbd:CBUD_1714"/>
<evidence type="ECO:0000313" key="2">
    <source>
        <dbReference type="Proteomes" id="UP000008555"/>
    </source>
</evidence>
<reference evidence="1 2" key="1">
    <citation type="journal article" date="2009" name="Infect. Immun.">
        <title>Comparative genomics reveal extensive transposon-mediated genomic plasticity and diversity among potential effector proteins within the genus Coxiella.</title>
        <authorList>
            <person name="Beare P.A."/>
            <person name="Unsworth N."/>
            <person name="Andoh M."/>
            <person name="Voth D.E."/>
            <person name="Omsland A."/>
            <person name="Gilk S.D."/>
            <person name="Williams K.P."/>
            <person name="Sobral B.W."/>
            <person name="Kupko J.J.III."/>
            <person name="Porcella S.F."/>
            <person name="Samuel J.E."/>
            <person name="Heinzen R.A."/>
        </authorList>
    </citation>
    <scope>NUCLEOTIDE SEQUENCE [LARGE SCALE GENOMIC DNA]</scope>
    <source>
        <strain evidence="1 2">Dugway 5J108-111</strain>
    </source>
</reference>
<name>A9KGK1_COXBN</name>
<protein>
    <submittedName>
        <fullName evidence="1">Hypothetical membrane associated protein</fullName>
    </submittedName>
</protein>
<dbReference type="AlphaFoldDB" id="A9KGK1"/>
<dbReference type="PROSITE" id="PS51257">
    <property type="entry name" value="PROKAR_LIPOPROTEIN"/>
    <property type="match status" value="1"/>
</dbReference>
<dbReference type="HOGENOM" id="CLU_2664922_0_0_6"/>
<gene>
    <name evidence="1" type="ordered locus">CBUD_1714</name>
</gene>
<sequence>MTTLFKNVTLLTALSLSLVFGLTGCDRRTVGATTGAAVGGITGAALGGKTGAVVGGVAGAAVGSAVTSRRYRHYH</sequence>
<evidence type="ECO:0000313" key="1">
    <source>
        <dbReference type="EMBL" id="ABS76713.1"/>
    </source>
</evidence>
<proteinExistence type="predicted"/>
<organism evidence="1 2">
    <name type="scientific">Coxiella burnetii (strain Dugway 5J108-111)</name>
    <dbReference type="NCBI Taxonomy" id="434922"/>
    <lineage>
        <taxon>Bacteria</taxon>
        <taxon>Pseudomonadati</taxon>
        <taxon>Pseudomonadota</taxon>
        <taxon>Gammaproteobacteria</taxon>
        <taxon>Legionellales</taxon>
        <taxon>Coxiellaceae</taxon>
        <taxon>Coxiella</taxon>
    </lineage>
</organism>
<dbReference type="RefSeq" id="WP_005772412.1">
    <property type="nucleotide sequence ID" value="NC_009727.1"/>
</dbReference>
<dbReference type="EMBL" id="CP000733">
    <property type="protein sequence ID" value="ABS76713.1"/>
    <property type="molecule type" value="Genomic_DNA"/>
</dbReference>
<dbReference type="Proteomes" id="UP000008555">
    <property type="component" value="Chromosome"/>
</dbReference>
<accession>A9KGK1</accession>